<feature type="transmembrane region" description="Helical" evidence="9">
    <location>
        <begin position="146"/>
        <end position="164"/>
    </location>
</feature>
<dbReference type="GO" id="GO:0016301">
    <property type="term" value="F:kinase activity"/>
    <property type="evidence" value="ECO:0007669"/>
    <property type="project" value="UniProtKB-KW"/>
</dbReference>
<evidence type="ECO:0000256" key="5">
    <source>
        <dbReference type="ARBA" id="ARBA00022741"/>
    </source>
</evidence>
<sequence length="429" mass="45392">MLHTRSRATAPSSRVRDVASGQVRAVVEAWTPETSYAPLRPRGRSGTPGLAGAVLLLTLLFGTSVGQLTDMVPWVVAAYLLGAVQVLPLVFVFASPLVTWQLMTFGFAAGTVSGLVQDEVVPWPVASCISAGMALIALASGRPLRVVSAAASTSLILVVLPAMWTVGLPLHAVAMIAVAATGIVAAGAVFRRLRAAETHLVVERGLRREQEHREVIARERTRIARELHDVVAHHMSMIAVQTQAATFTHPELPVGVHSTFDDIHAAAATALTEMRRVVDVLRGPETEGGSEASTLDGLDDLVARWCGSSGQEVDLRVLGDPDTVPTEISCAMYRILQEALTNAHRHGAGNGVTVEIRIGAGHSRLTVGNAIVPGHPASDGGGHGLIGIRERVAAYGGTVETGPDEYGRFVVDVEFDHRAVAHAGLREER</sequence>
<evidence type="ECO:0000313" key="12">
    <source>
        <dbReference type="Proteomes" id="UP001336020"/>
    </source>
</evidence>
<keyword evidence="8" id="KW-0902">Two-component regulatory system</keyword>
<dbReference type="PANTHER" id="PTHR24421:SF10">
    <property type="entry name" value="NITRATE_NITRITE SENSOR PROTEIN NARQ"/>
    <property type="match status" value="1"/>
</dbReference>
<dbReference type="Gene3D" id="1.20.5.1930">
    <property type="match status" value="1"/>
</dbReference>
<dbReference type="EC" id="2.7.13.3" evidence="2"/>
<keyword evidence="7" id="KW-0067">ATP-binding</keyword>
<evidence type="ECO:0000256" key="1">
    <source>
        <dbReference type="ARBA" id="ARBA00000085"/>
    </source>
</evidence>
<dbReference type="InterPro" id="IPR050482">
    <property type="entry name" value="Sensor_HK_TwoCompSys"/>
</dbReference>
<feature type="transmembrane region" description="Helical" evidence="9">
    <location>
        <begin position="170"/>
        <end position="190"/>
    </location>
</feature>
<dbReference type="InterPro" id="IPR036890">
    <property type="entry name" value="HATPase_C_sf"/>
</dbReference>
<dbReference type="Gene3D" id="3.30.565.10">
    <property type="entry name" value="Histidine kinase-like ATPase, C-terminal domain"/>
    <property type="match status" value="1"/>
</dbReference>
<keyword evidence="3" id="KW-0597">Phosphoprotein</keyword>
<comment type="catalytic activity">
    <reaction evidence="1">
        <text>ATP + protein L-histidine = ADP + protein N-phospho-L-histidine.</text>
        <dbReference type="EC" id="2.7.13.3"/>
    </reaction>
</comment>
<dbReference type="Proteomes" id="UP001336020">
    <property type="component" value="Unassembled WGS sequence"/>
</dbReference>
<feature type="transmembrane region" description="Helical" evidence="9">
    <location>
        <begin position="76"/>
        <end position="100"/>
    </location>
</feature>
<accession>A0ABU7L7D9</accession>
<dbReference type="SUPFAM" id="SSF55874">
    <property type="entry name" value="ATPase domain of HSP90 chaperone/DNA topoisomerase II/histidine kinase"/>
    <property type="match status" value="1"/>
</dbReference>
<keyword evidence="9" id="KW-1133">Transmembrane helix</keyword>
<dbReference type="InterPro" id="IPR011712">
    <property type="entry name" value="Sig_transdc_His_kin_sub3_dim/P"/>
</dbReference>
<reference evidence="11 12" key="1">
    <citation type="submission" date="2023-07" db="EMBL/GenBank/DDBJ databases">
        <authorList>
            <person name="Girao M."/>
            <person name="Carvalho M.F."/>
        </authorList>
    </citation>
    <scope>NUCLEOTIDE SEQUENCE [LARGE SCALE GENOMIC DNA]</scope>
    <source>
        <strain evidence="11 12">YIM65754</strain>
    </source>
</reference>
<organism evidence="11 12">
    <name type="scientific">Rhodococcus artemisiae</name>
    <dbReference type="NCBI Taxonomy" id="714159"/>
    <lineage>
        <taxon>Bacteria</taxon>
        <taxon>Bacillati</taxon>
        <taxon>Actinomycetota</taxon>
        <taxon>Actinomycetes</taxon>
        <taxon>Mycobacteriales</taxon>
        <taxon>Nocardiaceae</taxon>
        <taxon>Rhodococcus</taxon>
    </lineage>
</organism>
<feature type="domain" description="Signal transduction histidine kinase subgroup 3 dimerisation and phosphoacceptor" evidence="10">
    <location>
        <begin position="219"/>
        <end position="285"/>
    </location>
</feature>
<dbReference type="EMBL" id="JAUTXY010000003">
    <property type="protein sequence ID" value="MEE2057453.1"/>
    <property type="molecule type" value="Genomic_DNA"/>
</dbReference>
<evidence type="ECO:0000259" key="10">
    <source>
        <dbReference type="Pfam" id="PF07730"/>
    </source>
</evidence>
<keyword evidence="5" id="KW-0547">Nucleotide-binding</keyword>
<evidence type="ECO:0000256" key="3">
    <source>
        <dbReference type="ARBA" id="ARBA00022553"/>
    </source>
</evidence>
<evidence type="ECO:0000313" key="11">
    <source>
        <dbReference type="EMBL" id="MEE2057453.1"/>
    </source>
</evidence>
<dbReference type="RefSeq" id="WP_330132716.1">
    <property type="nucleotide sequence ID" value="NZ_JAUTXY010000003.1"/>
</dbReference>
<comment type="caution">
    <text evidence="11">The sequence shown here is derived from an EMBL/GenBank/DDBJ whole genome shotgun (WGS) entry which is preliminary data.</text>
</comment>
<dbReference type="CDD" id="cd16917">
    <property type="entry name" value="HATPase_UhpB-NarQ-NarX-like"/>
    <property type="match status" value="1"/>
</dbReference>
<evidence type="ECO:0000256" key="4">
    <source>
        <dbReference type="ARBA" id="ARBA00022679"/>
    </source>
</evidence>
<evidence type="ECO:0000256" key="2">
    <source>
        <dbReference type="ARBA" id="ARBA00012438"/>
    </source>
</evidence>
<dbReference type="Pfam" id="PF07730">
    <property type="entry name" value="HisKA_3"/>
    <property type="match status" value="1"/>
</dbReference>
<keyword evidence="6 11" id="KW-0418">Kinase</keyword>
<name>A0ABU7L7D9_9NOCA</name>
<feature type="transmembrane region" description="Helical" evidence="9">
    <location>
        <begin position="49"/>
        <end position="69"/>
    </location>
</feature>
<gene>
    <name evidence="11" type="ORF">Q7514_07910</name>
</gene>
<evidence type="ECO:0000256" key="8">
    <source>
        <dbReference type="ARBA" id="ARBA00023012"/>
    </source>
</evidence>
<evidence type="ECO:0000256" key="9">
    <source>
        <dbReference type="SAM" id="Phobius"/>
    </source>
</evidence>
<dbReference type="PANTHER" id="PTHR24421">
    <property type="entry name" value="NITRATE/NITRITE SENSOR PROTEIN NARX-RELATED"/>
    <property type="match status" value="1"/>
</dbReference>
<protein>
    <recommendedName>
        <fullName evidence="2">histidine kinase</fullName>
        <ecNumber evidence="2">2.7.13.3</ecNumber>
    </recommendedName>
</protein>
<keyword evidence="9" id="KW-0472">Membrane</keyword>
<feature type="transmembrane region" description="Helical" evidence="9">
    <location>
        <begin position="120"/>
        <end position="139"/>
    </location>
</feature>
<evidence type="ECO:0000256" key="7">
    <source>
        <dbReference type="ARBA" id="ARBA00022840"/>
    </source>
</evidence>
<keyword evidence="12" id="KW-1185">Reference proteome</keyword>
<proteinExistence type="predicted"/>
<evidence type="ECO:0000256" key="6">
    <source>
        <dbReference type="ARBA" id="ARBA00022777"/>
    </source>
</evidence>
<keyword evidence="4" id="KW-0808">Transferase</keyword>
<keyword evidence="9" id="KW-0812">Transmembrane</keyword>